<sequence length="117" mass="13938">MDLEFKVTDKYTKWRVDCAISGVFKIKCLNGQKVSFDAVYELWEYDDDQNSNLVKRARGIRWGQDYVEADILVTPKTYDIIEPHVNGFMEFYWKWIDVCEKGKTVIMPNVKFTYFEI</sequence>
<organism evidence="1 2">
    <name type="scientific">Panagrolaimus sp. JU765</name>
    <dbReference type="NCBI Taxonomy" id="591449"/>
    <lineage>
        <taxon>Eukaryota</taxon>
        <taxon>Metazoa</taxon>
        <taxon>Ecdysozoa</taxon>
        <taxon>Nematoda</taxon>
        <taxon>Chromadorea</taxon>
        <taxon>Rhabditida</taxon>
        <taxon>Tylenchina</taxon>
        <taxon>Panagrolaimomorpha</taxon>
        <taxon>Panagrolaimoidea</taxon>
        <taxon>Panagrolaimidae</taxon>
        <taxon>Panagrolaimus</taxon>
    </lineage>
</organism>
<dbReference type="WBParaSite" id="JU765_v2.g9598.t1">
    <property type="protein sequence ID" value="JU765_v2.g9598.t1"/>
    <property type="gene ID" value="JU765_v2.g9598"/>
</dbReference>
<protein>
    <submittedName>
        <fullName evidence="2">Uncharacterized protein</fullName>
    </submittedName>
</protein>
<name>A0AC34RTI3_9BILA</name>
<evidence type="ECO:0000313" key="2">
    <source>
        <dbReference type="WBParaSite" id="JU765_v2.g9598.t1"/>
    </source>
</evidence>
<evidence type="ECO:0000313" key="1">
    <source>
        <dbReference type="Proteomes" id="UP000887576"/>
    </source>
</evidence>
<reference evidence="2" key="1">
    <citation type="submission" date="2022-11" db="UniProtKB">
        <authorList>
            <consortium name="WormBaseParasite"/>
        </authorList>
    </citation>
    <scope>IDENTIFICATION</scope>
</reference>
<proteinExistence type="predicted"/>
<accession>A0AC34RTI3</accession>
<dbReference type="Proteomes" id="UP000887576">
    <property type="component" value="Unplaced"/>
</dbReference>